<comment type="caution">
    <text evidence="1">The sequence shown here is derived from an EMBL/GenBank/DDBJ whole genome shotgun (WGS) entry which is preliminary data.</text>
</comment>
<gene>
    <name evidence="1" type="ORF">LTR16_000320</name>
</gene>
<sequence length="370" mass="40903">MATASSSSPFPWTSLPVETIVDIVTKTPFVPETFLNLRLVDRNLNAVLKNYERAICKAIAAEQFPHVASDFPGIAPLCHRQLHSAVSRGGPEDLSGWPEYSAADHVEYASAYYSGVGGETTRPSFAWLAEVYQRYDTLEQLERLAARCGIQRLPLLTVAFKLLYRLTDDGNGMPPMTPQKLTHGLTRKNVAGNHDAKVDFLYRLPVSGLVTLCWCLYESINLARERGHGVINARSNAYAHHTSEAHSDLLLVFEEMLLNQGPDFLLDLLGRDAQPAAAALHHAWSSTTTAHLPSPTTGQPPQQRLGSQLRRALAHKLGIERSFVFLNVCSALTHPKLTELAAADAVKLVAGQEIEEDETERFVRGYRLQD</sequence>
<proteinExistence type="predicted"/>
<name>A0ABR0KUU4_9PEZI</name>
<dbReference type="Proteomes" id="UP001357485">
    <property type="component" value="Unassembled WGS sequence"/>
</dbReference>
<keyword evidence="2" id="KW-1185">Reference proteome</keyword>
<evidence type="ECO:0000313" key="1">
    <source>
        <dbReference type="EMBL" id="KAK5131885.1"/>
    </source>
</evidence>
<accession>A0ABR0KUU4</accession>
<evidence type="ECO:0008006" key="3">
    <source>
        <dbReference type="Google" id="ProtNLM"/>
    </source>
</evidence>
<dbReference type="EMBL" id="JAVRRA010024624">
    <property type="protein sequence ID" value="KAK5131885.1"/>
    <property type="molecule type" value="Genomic_DNA"/>
</dbReference>
<protein>
    <recommendedName>
        <fullName evidence="3">F-box domain-containing protein</fullName>
    </recommendedName>
</protein>
<reference evidence="1 2" key="1">
    <citation type="submission" date="2023-08" db="EMBL/GenBank/DDBJ databases">
        <title>Black Yeasts Isolated from many extreme environments.</title>
        <authorList>
            <person name="Coleine C."/>
            <person name="Stajich J.E."/>
            <person name="Selbmann L."/>
        </authorList>
    </citation>
    <scope>NUCLEOTIDE SEQUENCE [LARGE SCALE GENOMIC DNA]</scope>
    <source>
        <strain evidence="1 2">CCFEE 536</strain>
    </source>
</reference>
<evidence type="ECO:0000313" key="2">
    <source>
        <dbReference type="Proteomes" id="UP001357485"/>
    </source>
</evidence>
<organism evidence="1 2">
    <name type="scientific">Cryomyces antarcticus</name>
    <dbReference type="NCBI Taxonomy" id="329879"/>
    <lineage>
        <taxon>Eukaryota</taxon>
        <taxon>Fungi</taxon>
        <taxon>Dikarya</taxon>
        <taxon>Ascomycota</taxon>
        <taxon>Pezizomycotina</taxon>
        <taxon>Dothideomycetes</taxon>
        <taxon>Dothideomycetes incertae sedis</taxon>
        <taxon>Cryomyces</taxon>
    </lineage>
</organism>